<gene>
    <name evidence="3" type="ORF">M0638_15315</name>
</gene>
<evidence type="ECO:0000259" key="2">
    <source>
        <dbReference type="Pfam" id="PF01478"/>
    </source>
</evidence>
<dbReference type="InterPro" id="IPR000045">
    <property type="entry name" value="Prepilin_IV_endopep_pep"/>
</dbReference>
<evidence type="ECO:0000313" key="4">
    <source>
        <dbReference type="Proteomes" id="UP001139516"/>
    </source>
</evidence>
<organism evidence="3 4">
    <name type="scientific">Roseomonas acroporae</name>
    <dbReference type="NCBI Taxonomy" id="2937791"/>
    <lineage>
        <taxon>Bacteria</taxon>
        <taxon>Pseudomonadati</taxon>
        <taxon>Pseudomonadota</taxon>
        <taxon>Alphaproteobacteria</taxon>
        <taxon>Acetobacterales</taxon>
        <taxon>Roseomonadaceae</taxon>
        <taxon>Roseomonas</taxon>
    </lineage>
</organism>
<evidence type="ECO:0000256" key="1">
    <source>
        <dbReference type="SAM" id="Phobius"/>
    </source>
</evidence>
<keyword evidence="1" id="KW-1133">Transmembrane helix</keyword>
<reference evidence="3" key="1">
    <citation type="submission" date="2022-04" db="EMBL/GenBank/DDBJ databases">
        <title>Roseomonas acroporae sp. nov., isolated from coral Acropora digitifera.</title>
        <authorList>
            <person name="Sun H."/>
        </authorList>
    </citation>
    <scope>NUCLEOTIDE SEQUENCE</scope>
    <source>
        <strain evidence="3">NAR14</strain>
    </source>
</reference>
<dbReference type="Pfam" id="PF01478">
    <property type="entry name" value="Peptidase_A24"/>
    <property type="match status" value="1"/>
</dbReference>
<keyword evidence="4" id="KW-1185">Reference proteome</keyword>
<dbReference type="AlphaFoldDB" id="A0A9X1YAC8"/>
<accession>A0A9X1YAC8</accession>
<dbReference type="GO" id="GO:0016020">
    <property type="term" value="C:membrane"/>
    <property type="evidence" value="ECO:0007669"/>
    <property type="project" value="InterPro"/>
</dbReference>
<dbReference type="Proteomes" id="UP001139516">
    <property type="component" value="Unassembled WGS sequence"/>
</dbReference>
<dbReference type="RefSeq" id="WP_248667868.1">
    <property type="nucleotide sequence ID" value="NZ_JALPRX010000065.1"/>
</dbReference>
<dbReference type="Gene3D" id="1.20.120.1220">
    <property type="match status" value="1"/>
</dbReference>
<feature type="domain" description="Prepilin type IV endopeptidase peptidase" evidence="2">
    <location>
        <begin position="12"/>
        <end position="112"/>
    </location>
</feature>
<dbReference type="GO" id="GO:0004190">
    <property type="term" value="F:aspartic-type endopeptidase activity"/>
    <property type="evidence" value="ECO:0007669"/>
    <property type="project" value="InterPro"/>
</dbReference>
<keyword evidence="1" id="KW-0472">Membrane</keyword>
<name>A0A9X1YAC8_9PROT</name>
<protein>
    <submittedName>
        <fullName evidence="3">A24 family peptidase</fullName>
    </submittedName>
</protein>
<evidence type="ECO:0000313" key="3">
    <source>
        <dbReference type="EMBL" id="MCK8785753.1"/>
    </source>
</evidence>
<dbReference type="EMBL" id="JALPRX010000065">
    <property type="protein sequence ID" value="MCK8785753.1"/>
    <property type="molecule type" value="Genomic_DNA"/>
</dbReference>
<feature type="transmembrane region" description="Helical" evidence="1">
    <location>
        <begin position="97"/>
        <end position="118"/>
    </location>
</feature>
<keyword evidence="1" id="KW-0812">Transmembrane</keyword>
<feature type="transmembrane region" description="Helical" evidence="1">
    <location>
        <begin position="55"/>
        <end position="77"/>
    </location>
</feature>
<sequence length="179" mass="18125">MLAGIPVLATLVSVPLLVAAALNDLATRLLPDRAALLLALLGGAARAAEGPVPFLWSLPAPALVLGAGVLFWWRGWIGGGDVKLLPAATLLVPTAEVPALLLAIASAGGGMALLYLLLARCLQGEPPPLAGRGASLARRLRAVERRRLRRGGPLPYGVAIAAGTIACALSHLVPGGGKP</sequence>
<comment type="caution">
    <text evidence="3">The sequence shown here is derived from an EMBL/GenBank/DDBJ whole genome shotgun (WGS) entry which is preliminary data.</text>
</comment>
<proteinExistence type="predicted"/>
<feature type="transmembrane region" description="Helical" evidence="1">
    <location>
        <begin position="154"/>
        <end position="173"/>
    </location>
</feature>